<feature type="domain" description="DUF3615" evidence="1">
    <location>
        <begin position="57"/>
        <end position="151"/>
    </location>
</feature>
<dbReference type="InterPro" id="IPR022059">
    <property type="entry name" value="DUF3615"/>
</dbReference>
<reference evidence="2 3" key="1">
    <citation type="submission" date="2018-04" db="EMBL/GenBank/DDBJ databases">
        <authorList>
            <person name="Vogel A."/>
        </authorList>
    </citation>
    <scope>NUCLEOTIDE SEQUENCE [LARGE SCALE GENOMIC DNA]</scope>
</reference>
<keyword evidence="3" id="KW-1185">Reference proteome</keyword>
<feature type="domain" description="DUF3615" evidence="1">
    <location>
        <begin position="203"/>
        <end position="293"/>
    </location>
</feature>
<organism evidence="2 3">
    <name type="scientific">Cuscuta campestris</name>
    <dbReference type="NCBI Taxonomy" id="132261"/>
    <lineage>
        <taxon>Eukaryota</taxon>
        <taxon>Viridiplantae</taxon>
        <taxon>Streptophyta</taxon>
        <taxon>Embryophyta</taxon>
        <taxon>Tracheophyta</taxon>
        <taxon>Spermatophyta</taxon>
        <taxon>Magnoliopsida</taxon>
        <taxon>eudicotyledons</taxon>
        <taxon>Gunneridae</taxon>
        <taxon>Pentapetalae</taxon>
        <taxon>asterids</taxon>
        <taxon>lamiids</taxon>
        <taxon>Solanales</taxon>
        <taxon>Convolvulaceae</taxon>
        <taxon>Cuscuteae</taxon>
        <taxon>Cuscuta</taxon>
        <taxon>Cuscuta subgen. Grammica</taxon>
        <taxon>Cuscuta sect. Cleistogrammica</taxon>
    </lineage>
</organism>
<dbReference type="PANTHER" id="PTHR34710">
    <property type="entry name" value="OS03G0834100 PROTEIN"/>
    <property type="match status" value="1"/>
</dbReference>
<evidence type="ECO:0000313" key="3">
    <source>
        <dbReference type="Proteomes" id="UP000595140"/>
    </source>
</evidence>
<dbReference type="AlphaFoldDB" id="A0A484KIG7"/>
<name>A0A484KIG7_9ASTE</name>
<dbReference type="EMBL" id="OOIL02000242">
    <property type="protein sequence ID" value="VFQ62849.1"/>
    <property type="molecule type" value="Genomic_DNA"/>
</dbReference>
<accession>A0A484KIG7</accession>
<evidence type="ECO:0000313" key="2">
    <source>
        <dbReference type="EMBL" id="VFQ62849.1"/>
    </source>
</evidence>
<proteinExistence type="predicted"/>
<protein>
    <recommendedName>
        <fullName evidence="1">DUF3615 domain-containing protein</fullName>
    </recommendedName>
</protein>
<dbReference type="PANTHER" id="PTHR34710:SF20">
    <property type="entry name" value="OS10G0550200 PROTEIN"/>
    <property type="match status" value="1"/>
</dbReference>
<gene>
    <name evidence="2" type="ORF">CCAM_LOCUS4625</name>
</gene>
<sequence length="313" mass="35550">MPEPLQVVCPGVNLPPDLLPDDTQVEYDRCGRPALEVDYDDPDDEIRADMRDHNRYANLALAYYNDKHCTDYKVVKVPGGRQIYEVTAGAQVIVHCGFSAAQSTAAECDSSVKSFFAVLEQSEQDNDDVRVISCCIADGLKTVGCEGCDITMCGPRDPSWHEKKVKDSKPREDKFPLSKYAHYLADGVSLSDKARLRLPYPLLALDYYNKKHRTHYKLVDALPFYKLIGFNFMIHLNFIARKEGDVSNTLFFAELEICKCGWVVTVCRKLHGCKTTAGCHICKNRWGKRVIHPTSGFRFGRYPDVNRSLRKRR</sequence>
<dbReference type="Pfam" id="PF12274">
    <property type="entry name" value="DUF3615"/>
    <property type="match status" value="2"/>
</dbReference>
<evidence type="ECO:0000259" key="1">
    <source>
        <dbReference type="Pfam" id="PF12274"/>
    </source>
</evidence>
<dbReference type="Proteomes" id="UP000595140">
    <property type="component" value="Unassembled WGS sequence"/>
</dbReference>